<dbReference type="Proteomes" id="UP000216446">
    <property type="component" value="Unassembled WGS sequence"/>
</dbReference>
<dbReference type="InterPro" id="IPR015943">
    <property type="entry name" value="WD40/YVTN_repeat-like_dom_sf"/>
</dbReference>
<reference evidence="2 3" key="1">
    <citation type="submission" date="2016-11" db="EMBL/GenBank/DDBJ databases">
        <title>Study of marine rhodopsin-containing bacteria.</title>
        <authorList>
            <person name="Yoshizawa S."/>
            <person name="Kumagai Y."/>
            <person name="Kogure K."/>
        </authorList>
    </citation>
    <scope>NUCLEOTIDE SEQUENCE [LARGE SCALE GENOMIC DNA]</scope>
    <source>
        <strain evidence="2 3">SG-29</strain>
    </source>
</reference>
<dbReference type="SUPFAM" id="SSF49373">
    <property type="entry name" value="Invasin/intimin cell-adhesion fragments"/>
    <property type="match status" value="1"/>
</dbReference>
<dbReference type="PROSITE" id="PS51257">
    <property type="entry name" value="PROKAR_LIPOPROTEIN"/>
    <property type="match status" value="1"/>
</dbReference>
<accession>A0A259U235</accession>
<dbReference type="AlphaFoldDB" id="A0A259U235"/>
<evidence type="ECO:0000313" key="2">
    <source>
        <dbReference type="EMBL" id="OZC04006.1"/>
    </source>
</evidence>
<dbReference type="InterPro" id="IPR011048">
    <property type="entry name" value="Haem_d1_sf"/>
</dbReference>
<name>A0A259U235_9BACT</name>
<evidence type="ECO:0000313" key="3">
    <source>
        <dbReference type="Proteomes" id="UP000216446"/>
    </source>
</evidence>
<protein>
    <recommendedName>
        <fullName evidence="4">Big-1 domain-containing protein</fullName>
    </recommendedName>
</protein>
<dbReference type="EMBL" id="MQWB01000001">
    <property type="protein sequence ID" value="OZC04006.1"/>
    <property type="molecule type" value="Genomic_DNA"/>
</dbReference>
<gene>
    <name evidence="2" type="ORF">BSZ36_14050</name>
</gene>
<keyword evidence="3" id="KW-1185">Reference proteome</keyword>
<sequence>MKLRLYMLALVVLVGCDTASDPPTPSRLEPISSDYQSLIVETLRQTSLTARVVSELGAGVEGVAVSFQVTSGDAEMLQETVMTDLDGHAVALLRAGSDVGEITVRATTSVLPGADVTFLLTARVPSDILVKLRAEIGSLELDRERGLLYATLTHVNELVVISAEDGTVVRRISLPNPAGRVHLNATGERLYVGVRDGTVRVFDAETLVQLHSVSVQSWTGDERTYDVVEVAQDRIAVTANPRSEGSSYVGLVDFSTTPVTGVRLAPLEMIRFNPKLQLSPDRTRFYVSDYLTAMFVFTLGDTPAFSRKIRHPGLWIRDYSLSTDGSRLHYWGGQVLDSKTLEVVGMIDEGIPAVDPASDLVYVAGSSGVSSYRGLEKQGRTEISLPTPQDHQVWVERGAAYVLACPLRSCTTIFSVSIK</sequence>
<dbReference type="Gene3D" id="2.60.40.10">
    <property type="entry name" value="Immunoglobulins"/>
    <property type="match status" value="1"/>
</dbReference>
<dbReference type="InterPro" id="IPR008964">
    <property type="entry name" value="Invasin/intimin_cell_adhesion"/>
</dbReference>
<evidence type="ECO:0000256" key="1">
    <source>
        <dbReference type="SAM" id="SignalP"/>
    </source>
</evidence>
<comment type="caution">
    <text evidence="2">The sequence shown here is derived from an EMBL/GenBank/DDBJ whole genome shotgun (WGS) entry which is preliminary data.</text>
</comment>
<evidence type="ECO:0008006" key="4">
    <source>
        <dbReference type="Google" id="ProtNLM"/>
    </source>
</evidence>
<dbReference type="OrthoDB" id="145213at2"/>
<feature type="chain" id="PRO_5012333610" description="Big-1 domain-containing protein" evidence="1">
    <location>
        <begin position="20"/>
        <end position="419"/>
    </location>
</feature>
<dbReference type="InParanoid" id="A0A259U235"/>
<proteinExistence type="predicted"/>
<dbReference type="InterPro" id="IPR013783">
    <property type="entry name" value="Ig-like_fold"/>
</dbReference>
<dbReference type="Gene3D" id="2.130.10.10">
    <property type="entry name" value="YVTN repeat-like/Quinoprotein amine dehydrogenase"/>
    <property type="match status" value="1"/>
</dbReference>
<organism evidence="2 3">
    <name type="scientific">Rubricoccus marinus</name>
    <dbReference type="NCBI Taxonomy" id="716817"/>
    <lineage>
        <taxon>Bacteria</taxon>
        <taxon>Pseudomonadati</taxon>
        <taxon>Rhodothermota</taxon>
        <taxon>Rhodothermia</taxon>
        <taxon>Rhodothermales</taxon>
        <taxon>Rubricoccaceae</taxon>
        <taxon>Rubricoccus</taxon>
    </lineage>
</organism>
<keyword evidence="1" id="KW-0732">Signal</keyword>
<dbReference type="SUPFAM" id="SSF51004">
    <property type="entry name" value="C-terminal (heme d1) domain of cytochrome cd1-nitrite reductase"/>
    <property type="match status" value="1"/>
</dbReference>
<feature type="signal peptide" evidence="1">
    <location>
        <begin position="1"/>
        <end position="19"/>
    </location>
</feature>